<feature type="non-terminal residue" evidence="10">
    <location>
        <position position="141"/>
    </location>
</feature>
<evidence type="ECO:0000259" key="9">
    <source>
        <dbReference type="Pfam" id="PF03443"/>
    </source>
</evidence>
<evidence type="ECO:0000256" key="3">
    <source>
        <dbReference type="ARBA" id="ARBA00023001"/>
    </source>
</evidence>
<protein>
    <recommendedName>
        <fullName evidence="8">AA9 family lytic polysaccharide monooxygenase</fullName>
        <ecNumber evidence="8">1.14.99.56</ecNumber>
    </recommendedName>
    <alternativeName>
        <fullName evidence="8">Endo-beta-1,4-glucanase</fullName>
    </alternativeName>
    <alternativeName>
        <fullName evidence="8">Glycosyl hydrolase 61 family protein</fullName>
    </alternativeName>
</protein>
<evidence type="ECO:0000256" key="6">
    <source>
        <dbReference type="ARBA" id="ARBA00023326"/>
    </source>
</evidence>
<comment type="caution">
    <text evidence="10">The sequence shown here is derived from an EMBL/GenBank/DDBJ whole genome shotgun (WGS) entry which is preliminary data.</text>
</comment>
<sequence>ILRNAPTGVRTLKEVVGNVWVKIDQWGWDKTASPPWGSDRLAAQGAKWTVKIPASIAPGEYILRHEILGLHVAQAVGGAQFYPHCVQIKLTGSGTKSLPTGVALPGAYVATDPGILTQLWWFSTSNATASYTAPGGGVWTG</sequence>
<dbReference type="GO" id="GO:0008810">
    <property type="term" value="F:cellulase activity"/>
    <property type="evidence" value="ECO:0007669"/>
    <property type="project" value="UniProtKB-UniRule"/>
</dbReference>
<dbReference type="Pfam" id="PF03443">
    <property type="entry name" value="AA9"/>
    <property type="match status" value="1"/>
</dbReference>
<dbReference type="Proteomes" id="UP000663831">
    <property type="component" value="Unassembled WGS sequence"/>
</dbReference>
<keyword evidence="4 8" id="KW-1015">Disulfide bond</keyword>
<dbReference type="EMBL" id="CAJMWV010000842">
    <property type="protein sequence ID" value="CAE6417645.1"/>
    <property type="molecule type" value="Genomic_DNA"/>
</dbReference>
<proteinExistence type="inferred from homology"/>
<comment type="function">
    <text evidence="8">Lytic polysaccharide monooxygenase (LMPO) that depolymerizes crystalline and amorphous polysaccharides via the oxidation of scissile alpha- or beta-(1-4)-glycosidic bonds, yielding C1 and/or C4 oxidation products. Catalysis by LPMOs requires the reduction of the active-site copper from Cu(II) to Cu(I) by a reducing agent and H(2)O(2) or O(2) as a cosubstrate.</text>
</comment>
<keyword evidence="2 8" id="KW-0964">Secreted</keyword>
<dbReference type="PANTHER" id="PTHR33353">
    <property type="entry name" value="PUTATIVE (AFU_ORTHOLOGUE AFUA_1G12560)-RELATED"/>
    <property type="match status" value="1"/>
</dbReference>
<dbReference type="InterPro" id="IPR049892">
    <property type="entry name" value="AA9"/>
</dbReference>
<keyword evidence="6 8" id="KW-0624">Polysaccharide degradation</keyword>
<comment type="catalytic activity">
    <reaction evidence="8">
        <text>[(1-&gt;4)-beta-D-glucosyl]n+m + reduced acceptor + O2 = 4-dehydro-beta-D-glucosyl-[(1-&gt;4)-beta-D-glucosyl]n-1 + [(1-&gt;4)-beta-D-glucosyl]m + acceptor + H2O.</text>
        <dbReference type="EC" id="1.14.99.56"/>
    </reaction>
</comment>
<dbReference type="GO" id="GO:0005576">
    <property type="term" value="C:extracellular region"/>
    <property type="evidence" value="ECO:0007669"/>
    <property type="project" value="UniProtKB-SubCell"/>
</dbReference>
<evidence type="ECO:0000256" key="2">
    <source>
        <dbReference type="ARBA" id="ARBA00022525"/>
    </source>
</evidence>
<dbReference type="InterPro" id="IPR005103">
    <property type="entry name" value="AA9_LPMO"/>
</dbReference>
<name>A0A8H2X4E1_9AGAM</name>
<evidence type="ECO:0000256" key="5">
    <source>
        <dbReference type="ARBA" id="ARBA00023277"/>
    </source>
</evidence>
<gene>
    <name evidence="10" type="ORF">RDB_LOCUS28926</name>
</gene>
<dbReference type="GO" id="GO:0030248">
    <property type="term" value="F:cellulose binding"/>
    <property type="evidence" value="ECO:0007669"/>
    <property type="project" value="UniProtKB-UniRule"/>
</dbReference>
<dbReference type="GO" id="GO:0030245">
    <property type="term" value="P:cellulose catabolic process"/>
    <property type="evidence" value="ECO:0007669"/>
    <property type="project" value="UniProtKB-UniRule"/>
</dbReference>
<comment type="similarity">
    <text evidence="7">Belongs to the polysaccharide monooxygenase AA9 family.</text>
</comment>
<evidence type="ECO:0000256" key="4">
    <source>
        <dbReference type="ARBA" id="ARBA00023157"/>
    </source>
</evidence>
<dbReference type="PANTHER" id="PTHR33353:SF17">
    <property type="entry name" value="ENDO-BETA-1,4-GLUCANASE D"/>
    <property type="match status" value="1"/>
</dbReference>
<keyword evidence="5 8" id="KW-0119">Carbohydrate metabolism</keyword>
<dbReference type="Gene3D" id="2.70.50.70">
    <property type="match status" value="1"/>
</dbReference>
<evidence type="ECO:0000256" key="1">
    <source>
        <dbReference type="ARBA" id="ARBA00004613"/>
    </source>
</evidence>
<dbReference type="AlphaFoldDB" id="A0A8H2X4E1"/>
<accession>A0A8H2X4E1</accession>
<feature type="domain" description="Auxiliary Activity family 9 catalytic" evidence="9">
    <location>
        <begin position="13"/>
        <end position="121"/>
    </location>
</feature>
<reference evidence="10" key="1">
    <citation type="submission" date="2021-01" db="EMBL/GenBank/DDBJ databases">
        <authorList>
            <person name="Kaushik A."/>
        </authorList>
    </citation>
    <scope>NUCLEOTIDE SEQUENCE</scope>
    <source>
        <strain evidence="10">AG3-1AP</strain>
    </source>
</reference>
<keyword evidence="3 8" id="KW-0136">Cellulose degradation</keyword>
<dbReference type="EC" id="1.14.99.56" evidence="8"/>
<comment type="domain">
    <text evidence="8">Has a modular structure: an endo-beta-1,4-glucanase catalytic module at the N-terminus, a linker rich in serines and threonines, and a C-terminal carbohydrate-binding module (CBM).</text>
</comment>
<dbReference type="CDD" id="cd21175">
    <property type="entry name" value="LPMO_AA9"/>
    <property type="match status" value="1"/>
</dbReference>
<comment type="subcellular location">
    <subcellularLocation>
        <location evidence="1 8">Secreted</location>
    </subcellularLocation>
</comment>
<evidence type="ECO:0000256" key="7">
    <source>
        <dbReference type="ARBA" id="ARBA00044502"/>
    </source>
</evidence>
<organism evidence="10 11">
    <name type="scientific">Rhizoctonia solani</name>
    <dbReference type="NCBI Taxonomy" id="456999"/>
    <lineage>
        <taxon>Eukaryota</taxon>
        <taxon>Fungi</taxon>
        <taxon>Dikarya</taxon>
        <taxon>Basidiomycota</taxon>
        <taxon>Agaricomycotina</taxon>
        <taxon>Agaricomycetes</taxon>
        <taxon>Cantharellales</taxon>
        <taxon>Ceratobasidiaceae</taxon>
        <taxon>Rhizoctonia</taxon>
    </lineage>
</organism>
<evidence type="ECO:0000313" key="11">
    <source>
        <dbReference type="Proteomes" id="UP000663831"/>
    </source>
</evidence>
<evidence type="ECO:0000256" key="8">
    <source>
        <dbReference type="RuleBase" id="RU368122"/>
    </source>
</evidence>
<evidence type="ECO:0000313" key="10">
    <source>
        <dbReference type="EMBL" id="CAE6417645.1"/>
    </source>
</evidence>